<organism evidence="3 4">
    <name type="scientific">Plantactinospora siamensis</name>
    <dbReference type="NCBI Taxonomy" id="555372"/>
    <lineage>
        <taxon>Bacteria</taxon>
        <taxon>Bacillati</taxon>
        <taxon>Actinomycetota</taxon>
        <taxon>Actinomycetes</taxon>
        <taxon>Micromonosporales</taxon>
        <taxon>Micromonosporaceae</taxon>
        <taxon>Plantactinospora</taxon>
    </lineage>
</organism>
<proteinExistence type="predicted"/>
<comment type="caution">
    <text evidence="3">The sequence shown here is derived from an EMBL/GenBank/DDBJ whole genome shotgun (WGS) entry which is preliminary data.</text>
</comment>
<gene>
    <name evidence="3" type="ORF">ACFFHU_04255</name>
</gene>
<accession>A0ABV6NTF6</accession>
<keyword evidence="2" id="KW-0812">Transmembrane</keyword>
<dbReference type="Proteomes" id="UP001589894">
    <property type="component" value="Unassembled WGS sequence"/>
</dbReference>
<keyword evidence="2" id="KW-1133">Transmembrane helix</keyword>
<evidence type="ECO:0000313" key="3">
    <source>
        <dbReference type="EMBL" id="MFC0563378.1"/>
    </source>
</evidence>
<evidence type="ECO:0000256" key="1">
    <source>
        <dbReference type="SAM" id="MobiDB-lite"/>
    </source>
</evidence>
<feature type="transmembrane region" description="Helical" evidence="2">
    <location>
        <begin position="35"/>
        <end position="53"/>
    </location>
</feature>
<dbReference type="Gene3D" id="1.25.40.10">
    <property type="entry name" value="Tetratricopeptide repeat domain"/>
    <property type="match status" value="2"/>
</dbReference>
<protein>
    <submittedName>
        <fullName evidence="3">Uncharacterized protein</fullName>
    </submittedName>
</protein>
<dbReference type="SUPFAM" id="SSF48452">
    <property type="entry name" value="TPR-like"/>
    <property type="match status" value="1"/>
</dbReference>
<evidence type="ECO:0000313" key="4">
    <source>
        <dbReference type="Proteomes" id="UP001589894"/>
    </source>
</evidence>
<dbReference type="Gene3D" id="3.40.50.300">
    <property type="entry name" value="P-loop containing nucleotide triphosphate hydrolases"/>
    <property type="match status" value="1"/>
</dbReference>
<reference evidence="3 4" key="1">
    <citation type="submission" date="2024-09" db="EMBL/GenBank/DDBJ databases">
        <authorList>
            <person name="Sun Q."/>
            <person name="Mori K."/>
        </authorList>
    </citation>
    <scope>NUCLEOTIDE SEQUENCE [LARGE SCALE GENOMIC DNA]</scope>
    <source>
        <strain evidence="3 4">TBRC 2205</strain>
    </source>
</reference>
<evidence type="ECO:0000256" key="2">
    <source>
        <dbReference type="SAM" id="Phobius"/>
    </source>
</evidence>
<dbReference type="PANTHER" id="PTHR47691">
    <property type="entry name" value="REGULATOR-RELATED"/>
    <property type="match status" value="1"/>
</dbReference>
<keyword evidence="4" id="KW-1185">Reference proteome</keyword>
<feature type="region of interest" description="Disordered" evidence="1">
    <location>
        <begin position="812"/>
        <end position="861"/>
    </location>
</feature>
<keyword evidence="2" id="KW-0472">Membrane</keyword>
<dbReference type="InterPro" id="IPR027417">
    <property type="entry name" value="P-loop_NTPase"/>
</dbReference>
<dbReference type="SUPFAM" id="SSF52540">
    <property type="entry name" value="P-loop containing nucleoside triphosphate hydrolases"/>
    <property type="match status" value="1"/>
</dbReference>
<dbReference type="PANTHER" id="PTHR47691:SF3">
    <property type="entry name" value="HTH-TYPE TRANSCRIPTIONAL REGULATOR RV0890C-RELATED"/>
    <property type="match status" value="1"/>
</dbReference>
<sequence length="861" mass="93303">MRARTAIWFTSAVGALLLMSVLAIAHRFWMSALEILSAGVVGAMLAYLLLLTVRRLRPTVPAAGVLPGGLERPAGGLRDQRIRPAELPPPPGLLIGRDDELDKMLRHLENRTGNRHGPQVIMLHGELGVGRNALAISLAHRVADDYPDGQLMLSPEDRASGSVEEQLEMFVRALKGPRENVDDNDLRRWYRDRTLRQRVLVILTDVRNIDRVAPLLPAGPRCLTILTSTERLPDPPGDGPPPLRQAVLPLGDRAVRELLDQLVGGGRVGREPEPAAAIAAATAGYPLAALIAGAALAVRRNWTLASAVERMAAVPPDPVDQTAAGPAESAVPFSGVLDLAAALLTSAERRALGLLGLFEASRVEPWMLATALRAASPDDDAPGAAEAGRLLDRLARARFIERRLDNDLGPLSYSVPSYVRQYAAHRFTGDLPAPVREGVAAAVAARRQQRAERRTEDSLRNSVYRHLDEGRLDEALDTARESLALSRLDRASLEDSGGLLAIEESLELVALGEVLAELGWLDAAIDCVDRVWKRKPLSSMASVRALRLAGDLRRRLHQGTEAGELLASCQAEIGSLAPAGEEADQATPTDAEVERIRLLRELTALQALRHDLELGRAYAAQATDRCRAAGGRELPGVLLAEAMLERVCGDRDRSAALLAEAERLTTDRDDRDGQPDRLRQSWIRQQRALLLLDAGDDDQSREFSAAALEGFTALRHSYGAANAMLALGRAHLAQQRLQHAIPLLEQCHGTLRRCGDRWLLADAATALAEAYHLDGRNRNARLLLVAAQQAFAGFGDERSVRRADHLLYRVESAPPDRAADHPRPAELGRSRPIEGDRGRTDAAGPGGPGWRSILATGRAGR</sequence>
<dbReference type="RefSeq" id="WP_377335823.1">
    <property type="nucleotide sequence ID" value="NZ_JBHLUE010000002.1"/>
</dbReference>
<dbReference type="PRINTS" id="PR00364">
    <property type="entry name" value="DISEASERSIST"/>
</dbReference>
<feature type="transmembrane region" description="Helical" evidence="2">
    <location>
        <begin position="275"/>
        <end position="298"/>
    </location>
</feature>
<feature type="compositionally biased region" description="Basic and acidic residues" evidence="1">
    <location>
        <begin position="817"/>
        <end position="840"/>
    </location>
</feature>
<name>A0ABV6NTF6_9ACTN</name>
<dbReference type="EMBL" id="JBHLUE010000002">
    <property type="protein sequence ID" value="MFC0563378.1"/>
    <property type="molecule type" value="Genomic_DNA"/>
</dbReference>
<dbReference type="InterPro" id="IPR011990">
    <property type="entry name" value="TPR-like_helical_dom_sf"/>
</dbReference>